<dbReference type="Gene3D" id="1.25.40.10">
    <property type="entry name" value="Tetratricopeptide repeat domain"/>
    <property type="match status" value="3"/>
</dbReference>
<dbReference type="PANTHER" id="PTHR19959">
    <property type="entry name" value="KINESIN LIGHT CHAIN"/>
    <property type="match status" value="1"/>
</dbReference>
<evidence type="ECO:0000313" key="3">
    <source>
        <dbReference type="Proteomes" id="UP000623467"/>
    </source>
</evidence>
<protein>
    <submittedName>
        <fullName evidence="2">Pleiotropic drug resistance ABC transporter protein</fullName>
    </submittedName>
</protein>
<dbReference type="OrthoDB" id="3169018at2759"/>
<accession>A0A8H6YWN5</accession>
<feature type="region of interest" description="Disordered" evidence="1">
    <location>
        <begin position="471"/>
        <end position="492"/>
    </location>
</feature>
<dbReference type="Proteomes" id="UP000623467">
    <property type="component" value="Unassembled WGS sequence"/>
</dbReference>
<name>A0A8H6YWN5_9AGAR</name>
<keyword evidence="3" id="KW-1185">Reference proteome</keyword>
<organism evidence="2 3">
    <name type="scientific">Mycena sanguinolenta</name>
    <dbReference type="NCBI Taxonomy" id="230812"/>
    <lineage>
        <taxon>Eukaryota</taxon>
        <taxon>Fungi</taxon>
        <taxon>Dikarya</taxon>
        <taxon>Basidiomycota</taxon>
        <taxon>Agaricomycotina</taxon>
        <taxon>Agaricomycetes</taxon>
        <taxon>Agaricomycetidae</taxon>
        <taxon>Agaricales</taxon>
        <taxon>Marasmiineae</taxon>
        <taxon>Mycenaceae</taxon>
        <taxon>Mycena</taxon>
    </lineage>
</organism>
<dbReference type="SUPFAM" id="SSF48452">
    <property type="entry name" value="TPR-like"/>
    <property type="match status" value="1"/>
</dbReference>
<proteinExistence type="predicted"/>
<evidence type="ECO:0000313" key="2">
    <source>
        <dbReference type="EMBL" id="KAF7366587.1"/>
    </source>
</evidence>
<dbReference type="EMBL" id="JACAZH010000006">
    <property type="protein sequence ID" value="KAF7366587.1"/>
    <property type="molecule type" value="Genomic_DNA"/>
</dbReference>
<gene>
    <name evidence="2" type="ORF">MSAN_00916200</name>
</gene>
<reference evidence="2" key="1">
    <citation type="submission" date="2020-05" db="EMBL/GenBank/DDBJ databases">
        <title>Mycena genomes resolve the evolution of fungal bioluminescence.</title>
        <authorList>
            <person name="Tsai I.J."/>
        </authorList>
    </citation>
    <scope>NUCLEOTIDE SEQUENCE</scope>
    <source>
        <strain evidence="2">160909Yilan</strain>
    </source>
</reference>
<sequence>MTHMVLIDQIGGGSGGTGGAAINVGGAGGNGEGPQVTVNAPNQSHSVIHHVYAPDGNPGQILLPPNVIMDERFTDCQIYCNQLLRRGRGFPLYSPEPPEIRPDGIQIGDIGTVTPQGSFDFLFNIYLPALDPINTNAPESFEPFKPGHDLRREKSYPLGNHVSTFSVREFFENLQPNQFPGGDFTFNCKASQGAVVALPHGSHMTTLRTVEPVREYARMHAISWYADLKAKGITIANGSLYLVTSCERAQSWGIAAYCNIREKEEFQARFRCTPGTSPYHQYQWIGVGEFPGQHKHHNLEPSPTNDGSNQTIFIRGLCISLGKTTWQSLIKTAVEVTDFGESRSDSVPSNSSSPSQNSSLFSRLFRAYSKKTSSDGMWHVQKFENVVVSEFPHIQDVFHPGKLLNDYLFEKVPEAEVIITHDDDWIDILTEDSSMGSKIETLSDLHECIDKEFSIEEKSDEVAPQMAFLVRRLPPQQNDDQSSSDEEKRDARNMLHSAGEKSLLDSVQQLIEQVTPANHGIRHKRTVQHLALTDKPTMLNNLKITHLHDICITSSTNPHNDLTDDMKMFAQLIIDENIFLQTLPEASENSQMSWKFSVGCNIPPHALTFSVAILRQSETEGTRLLGYIEIGRGEVVGSVESNRSTIQLELNKVNPDGPSLKLSAGFSVSQLLCQQVSGLDLIGMAEDFTSLRCHGLESELQKLYQESRKGQIPMEPLQLLLVHERLLLCFEGGVNRAQWLNILGHVIFQSYKASGTINHLNQAICAYHDAVRDHGESATYLANLGTSLLLRFQQVGNLSDINRSIIMLEAAFQLTPDSHPEKPDDHPVNLSNSLLAPSGRAGNLNDLNRPIAALEDAIQLGPNGHSDKLGILSKLVNSLSTRFEWVGDLSDLNRSIVILEDTVRLSPDGHPSKPRMLSNLGSLLSRRFEQVGNLSDLNKSIVMLEDAVRLSPDGHPDKLGILSNLGIFLSDRFEQAGNLSDLNKSIMIFENAVQLTPDSDSNKPERLSSLGSLLSCRFEQVGNLSDLNKSILMLEDAVRLSPDGHPDKPERLSDLVDSLHSRFIQGHDFSDFNRFIVMLEDAVQHTPDGHPDKPRILSNLGGLLAHHFEQVGNLSDLNRSIVMLEDAVQLTPDGHSDKPQWLSNLGNLLSCRFKQGHDLSDLNKSIVMFEDAVRLTPDGQSEKPKRLNKLGDLLSDRFQQLDDFSDLNKSIMMLEDTIRLTPDGHADKPRMLSDLGALLFRCFRQVGDLSSLHRSILMLENAVKLTPDGHSSKPSRLTNLGGPLLARFQQRHNLSDLSDLNRSIEVLENAVRLSSDDHPVSVTTLTNLANALSDRFKFKQVDDLSDLNQSIMMFELAAQLAPEPDTLNNLGNSLLDRFEWLKDLSDIDRSIMVLEDAVQLTPDGHPAKPTILHNLGKSFSCRFKQLHDPQDSEKALLHYTSAAGSKTGDIPDQVDRATKWAEDAQPSSVLPARLEEHLQMGKRRMHALAGRSKIIMW</sequence>
<comment type="caution">
    <text evidence="2">The sequence shown here is derived from an EMBL/GenBank/DDBJ whole genome shotgun (WGS) entry which is preliminary data.</text>
</comment>
<dbReference type="InterPro" id="IPR011990">
    <property type="entry name" value="TPR-like_helical_dom_sf"/>
</dbReference>
<dbReference type="PANTHER" id="PTHR19959:SF119">
    <property type="entry name" value="FUNGAL LIPASE-LIKE DOMAIN-CONTAINING PROTEIN"/>
    <property type="match status" value="1"/>
</dbReference>
<evidence type="ECO:0000256" key="1">
    <source>
        <dbReference type="SAM" id="MobiDB-lite"/>
    </source>
</evidence>